<evidence type="ECO:0000256" key="5">
    <source>
        <dbReference type="ARBA" id="ARBA00023136"/>
    </source>
</evidence>
<gene>
    <name evidence="7" type="ORF">CHU92_13960</name>
</gene>
<dbReference type="InterPro" id="IPR050833">
    <property type="entry name" value="Poly_Biosynth_Transport"/>
</dbReference>
<name>A0A255YV22_9FLAO</name>
<keyword evidence="4 6" id="KW-1133">Transmembrane helix</keyword>
<evidence type="ECO:0000256" key="3">
    <source>
        <dbReference type="ARBA" id="ARBA00022692"/>
    </source>
</evidence>
<dbReference type="PANTHER" id="PTHR30250">
    <property type="entry name" value="PST FAMILY PREDICTED COLANIC ACID TRANSPORTER"/>
    <property type="match status" value="1"/>
</dbReference>
<evidence type="ECO:0000313" key="7">
    <source>
        <dbReference type="EMBL" id="OYQ33021.1"/>
    </source>
</evidence>
<reference evidence="7 8" key="1">
    <citation type="submission" date="2017-07" db="EMBL/GenBank/DDBJ databases">
        <title>Flavobacterium cyanobacteriorum sp. nov., isolated from cyanobacterial aggregates in a eutrophic lake.</title>
        <authorList>
            <person name="Cai H."/>
        </authorList>
    </citation>
    <scope>NUCLEOTIDE SEQUENCE [LARGE SCALE GENOMIC DNA]</scope>
    <source>
        <strain evidence="7 8">TH021</strain>
    </source>
</reference>
<feature type="transmembrane region" description="Helical" evidence="6">
    <location>
        <begin position="305"/>
        <end position="322"/>
    </location>
</feature>
<comment type="subcellular location">
    <subcellularLocation>
        <location evidence="1">Cell membrane</location>
        <topology evidence="1">Multi-pass membrane protein</topology>
    </subcellularLocation>
</comment>
<keyword evidence="8" id="KW-1185">Reference proteome</keyword>
<proteinExistence type="predicted"/>
<organism evidence="7 8">
    <name type="scientific">Flavobacterium cyanobacteriorum</name>
    <dbReference type="NCBI Taxonomy" id="2022802"/>
    <lineage>
        <taxon>Bacteria</taxon>
        <taxon>Pseudomonadati</taxon>
        <taxon>Bacteroidota</taxon>
        <taxon>Flavobacteriia</taxon>
        <taxon>Flavobacteriales</taxon>
        <taxon>Flavobacteriaceae</taxon>
        <taxon>Flavobacterium</taxon>
    </lineage>
</organism>
<dbReference type="GO" id="GO:0005886">
    <property type="term" value="C:plasma membrane"/>
    <property type="evidence" value="ECO:0007669"/>
    <property type="project" value="UniProtKB-SubCell"/>
</dbReference>
<feature type="transmembrane region" description="Helical" evidence="6">
    <location>
        <begin position="184"/>
        <end position="203"/>
    </location>
</feature>
<feature type="transmembrane region" description="Helical" evidence="6">
    <location>
        <begin position="342"/>
        <end position="363"/>
    </location>
</feature>
<protein>
    <recommendedName>
        <fullName evidence="9">O-antigen translocase</fullName>
    </recommendedName>
</protein>
<dbReference type="PANTHER" id="PTHR30250:SF11">
    <property type="entry name" value="O-ANTIGEN TRANSPORTER-RELATED"/>
    <property type="match status" value="1"/>
</dbReference>
<feature type="transmembrane region" description="Helical" evidence="6">
    <location>
        <begin position="370"/>
        <end position="392"/>
    </location>
</feature>
<evidence type="ECO:0000256" key="1">
    <source>
        <dbReference type="ARBA" id="ARBA00004651"/>
    </source>
</evidence>
<feature type="transmembrane region" description="Helical" evidence="6">
    <location>
        <begin position="398"/>
        <end position="417"/>
    </location>
</feature>
<accession>A0A255YV22</accession>
<dbReference type="EMBL" id="NOXV01000302">
    <property type="protein sequence ID" value="OYQ33021.1"/>
    <property type="molecule type" value="Genomic_DNA"/>
</dbReference>
<dbReference type="Pfam" id="PF13440">
    <property type="entry name" value="Polysacc_synt_3"/>
    <property type="match status" value="1"/>
</dbReference>
<sequence length="493" mass="54602">MSETTAYRNIIKSGSLFGMVQIANIVIALIRSKCLAIFIGPMGYGIFGLLNSTIDMVRMATGFGMEISSVKHIAEISNDSPRILQVKASAVIKLAIATGIAGALTAIFFSKYLSIWTFKNTGMTVPIICISVSIIMQQLTFSHTAIMQGMNRFKYLAKTNLYGNIGGLLLTLPLYYFLGIDAIVPAIIITALFNLLISVFFYKKLNIAYTRISFNETLAHGREILHLGSLLALSSFLPVFSNFVIQIFISNMSSVSTVGLFTIGMAMVNSYVGILFTAMSAEYFPRLASISKDNYLINKAVNQQAIIAMLAIIPIIIFFLGYSPLVVKVLLSAKFNEVIPMLSWAVAAMFFKAVSFTMGYVIIAKGDSKVFIRTAVFFNSVYILFCITGFYYGSLEGLGIALFIYYASHLIIIGLISCLRYRISFGSNFVKVFISGFMLCLLGIVISRMYFGSAKHIIFLILLLVSIVYSYKEIDKLIFIKSMLKDLLKKKNK</sequence>
<evidence type="ECO:0000256" key="4">
    <source>
        <dbReference type="ARBA" id="ARBA00022989"/>
    </source>
</evidence>
<dbReference type="OrthoDB" id="9769862at2"/>
<dbReference type="AlphaFoldDB" id="A0A255YV22"/>
<feature type="transmembrane region" description="Helical" evidence="6">
    <location>
        <begin position="121"/>
        <end position="141"/>
    </location>
</feature>
<feature type="transmembrane region" description="Helical" evidence="6">
    <location>
        <begin position="224"/>
        <end position="249"/>
    </location>
</feature>
<feature type="transmembrane region" description="Helical" evidence="6">
    <location>
        <begin position="90"/>
        <end position="109"/>
    </location>
</feature>
<keyword evidence="3 6" id="KW-0812">Transmembrane</keyword>
<feature type="transmembrane region" description="Helical" evidence="6">
    <location>
        <begin position="261"/>
        <end position="284"/>
    </location>
</feature>
<feature type="transmembrane region" description="Helical" evidence="6">
    <location>
        <begin position="429"/>
        <end position="451"/>
    </location>
</feature>
<feature type="transmembrane region" description="Helical" evidence="6">
    <location>
        <begin position="22"/>
        <end position="50"/>
    </location>
</feature>
<feature type="transmembrane region" description="Helical" evidence="6">
    <location>
        <begin position="457"/>
        <end position="474"/>
    </location>
</feature>
<keyword evidence="2" id="KW-1003">Cell membrane</keyword>
<dbReference type="Proteomes" id="UP000216605">
    <property type="component" value="Unassembled WGS sequence"/>
</dbReference>
<evidence type="ECO:0000256" key="6">
    <source>
        <dbReference type="SAM" id="Phobius"/>
    </source>
</evidence>
<dbReference type="RefSeq" id="WP_094416609.1">
    <property type="nucleotide sequence ID" value="NZ_NOXV01000302.1"/>
</dbReference>
<keyword evidence="5 6" id="KW-0472">Membrane</keyword>
<comment type="caution">
    <text evidence="7">The sequence shown here is derived from an EMBL/GenBank/DDBJ whole genome shotgun (WGS) entry which is preliminary data.</text>
</comment>
<evidence type="ECO:0008006" key="9">
    <source>
        <dbReference type="Google" id="ProtNLM"/>
    </source>
</evidence>
<evidence type="ECO:0000313" key="8">
    <source>
        <dbReference type="Proteomes" id="UP000216605"/>
    </source>
</evidence>
<evidence type="ECO:0000256" key="2">
    <source>
        <dbReference type="ARBA" id="ARBA00022475"/>
    </source>
</evidence>
<feature type="transmembrane region" description="Helical" evidence="6">
    <location>
        <begin position="161"/>
        <end position="178"/>
    </location>
</feature>